<dbReference type="VEuPathDB" id="PiroplasmaDB:BBOV_III006920"/>
<organism evidence="3 4">
    <name type="scientific">Babesia bovis</name>
    <dbReference type="NCBI Taxonomy" id="5865"/>
    <lineage>
        <taxon>Eukaryota</taxon>
        <taxon>Sar</taxon>
        <taxon>Alveolata</taxon>
        <taxon>Apicomplexa</taxon>
        <taxon>Aconoidasida</taxon>
        <taxon>Piroplasmida</taxon>
        <taxon>Babesiidae</taxon>
        <taxon>Babesia</taxon>
    </lineage>
</organism>
<evidence type="ECO:0000313" key="3">
    <source>
        <dbReference type="EMBL" id="EDO08253.1"/>
    </source>
</evidence>
<reference evidence="3 4" key="1">
    <citation type="journal article" date="2007" name="PLoS Pathog.">
        <title>Genome sequence of Babesia bovis and comparative analysis of apicomplexan hemoprotozoa.</title>
        <authorList>
            <person name="Brayton K.A."/>
            <person name="Lau A.O.T."/>
            <person name="Herndon D.R."/>
            <person name="Hannick L."/>
            <person name="Kappmeyer L.S."/>
            <person name="Berens S.J."/>
            <person name="Bidwell S.L."/>
            <person name="Brown W.C."/>
            <person name="Crabtree J."/>
            <person name="Fadrosh D."/>
            <person name="Feldblum T."/>
            <person name="Forberger H.A."/>
            <person name="Haas B.J."/>
            <person name="Howell J.M."/>
            <person name="Khouri H."/>
            <person name="Koo H."/>
            <person name="Mann D.J."/>
            <person name="Norimine J."/>
            <person name="Paulsen I.T."/>
            <person name="Radune D."/>
            <person name="Ren Q."/>
            <person name="Smith R.K. Jr."/>
            <person name="Suarez C.E."/>
            <person name="White O."/>
            <person name="Wortman J.R."/>
            <person name="Knowles D.P. Jr."/>
            <person name="McElwain T.F."/>
            <person name="Nene V.M."/>
        </authorList>
    </citation>
    <scope>NUCLEOTIDE SEQUENCE [LARGE SCALE GENOMIC DNA]</scope>
    <source>
        <strain evidence="3">T2Bo</strain>
    </source>
</reference>
<evidence type="ECO:0000256" key="2">
    <source>
        <dbReference type="SAM" id="Phobius"/>
    </source>
</evidence>
<feature type="transmembrane region" description="Helical" evidence="2">
    <location>
        <begin position="859"/>
        <end position="880"/>
    </location>
</feature>
<dbReference type="OMA" id="SACCITS"/>
<feature type="compositionally biased region" description="Low complexity" evidence="1">
    <location>
        <begin position="415"/>
        <end position="433"/>
    </location>
</feature>
<dbReference type="AlphaFoldDB" id="A7ANW9"/>
<dbReference type="InParanoid" id="A7ANW9"/>
<keyword evidence="2" id="KW-1133">Transmembrane helix</keyword>
<dbReference type="InterPro" id="IPR024751">
    <property type="entry name" value="VESA1"/>
</dbReference>
<dbReference type="Pfam" id="PF12785">
    <property type="entry name" value="VESA1_N"/>
    <property type="match status" value="1"/>
</dbReference>
<protein>
    <submittedName>
        <fullName evidence="3">Variant erythrocyte surface antigen-1 family protein</fullName>
    </submittedName>
</protein>
<evidence type="ECO:0000313" key="4">
    <source>
        <dbReference type="Proteomes" id="UP000002173"/>
    </source>
</evidence>
<name>A7ANW9_BABBO</name>
<keyword evidence="2" id="KW-0812">Transmembrane</keyword>
<proteinExistence type="predicted"/>
<gene>
    <name evidence="3" type="ORF">BBOV_III006920</name>
</gene>
<accession>A7ANW9</accession>
<dbReference type="EMBL" id="AAXT01000001">
    <property type="protein sequence ID" value="EDO08253.1"/>
    <property type="molecule type" value="Genomic_DNA"/>
</dbReference>
<comment type="caution">
    <text evidence="3">The sequence shown here is derived from an EMBL/GenBank/DDBJ whole genome shotgun (WGS) entry which is preliminary data.</text>
</comment>
<feature type="region of interest" description="Disordered" evidence="1">
    <location>
        <begin position="413"/>
        <end position="441"/>
    </location>
</feature>
<keyword evidence="4" id="KW-1185">Reference proteome</keyword>
<evidence type="ECO:0000256" key="1">
    <source>
        <dbReference type="SAM" id="MobiDB-lite"/>
    </source>
</evidence>
<dbReference type="Proteomes" id="UP000002173">
    <property type="component" value="Chromosome 3"/>
</dbReference>
<sequence length="920" mass="102751">MSKNNQTCSASGGDKKCLTVCPTNVKEAIDWFICLTGNDDSPDDCVKKVASDVWDILFKAPRSGDTTVKWCWEECDIINNTDLIKNNEKAVSYVKALIDGLGKKLASFIGCINCTKTSCPHCTKGVACGLFDGSYTYCYSSASACCITSKEKEHKRCAKILLGCIPLIFSSLTYLFWNCCDNANAGKWKDCDITAGSKNSLCAYLTTLGYDTKHLNNCKGSQIKTLLCGFSELSDCLTDKKSTELTGDKPKSYAEFVNAIQNSFTSNGQGEQAGTSDDQEKGKQVPLQRLYSGASFYFQATQEKCNQKLDKANRPKTICELLYWLLGLPYTPVGMRVENGLLEVLLDQEDEVNEEDKGCGYLPSGKCCKPPSTDESPCVLTLGTADYYLLPPCYYAAFVLLSIEGKLVSGKKDNAQPASSSGDSGSQQSSPSGKNDNQTSEPFLHDVYANRHFEFYYPSSERSWFAMVWDVVYALYFQLGFLYKQCNVDYKTGYGWKDCKYGKDVKSYESKTWICKPSQPKGPHNDQCGQAPSDYSPLQGYLCDKLTDFICEKNGEESQSESDSKSYCAHLDHRPPSQWCPIPMGFGDDLKNLTSQRKGEDLSEILSLYFEDKIRGSSLYQLMLYLGFVSLRPPRCLGDMFAFLCGIGRLCDANPPPKDGTLEKLWGDKISWYPGAPNLENFTTALKILAGSCTKPDPSKDTSVSLCSLSPPDESKCNSCTKYLCSISWSVYTVFSTRHIESYLSWVVYLIDDFKSNLEAFLNHLQSVECKSGCSECSNIQKCHKQNSTGGCQCKVVECKRILGALYRFGFTYQDISALKNDKKCSDFLKQLKDVAEGGPLKNLIKAVNQMLYSIRLAFIFWAWLLWTAAIVYLVFGLVIDLDILHIRSHIWLKHTHNIPAFNLFAARRLKYGIQVYFGR</sequence>
<keyword evidence="2" id="KW-0472">Membrane</keyword>